<evidence type="ECO:0000256" key="1">
    <source>
        <dbReference type="ARBA" id="ARBA00000681"/>
    </source>
</evidence>
<dbReference type="GO" id="GO:0031176">
    <property type="term" value="F:endo-1,4-beta-xylanase activity"/>
    <property type="evidence" value="ECO:0007669"/>
    <property type="project" value="UniProtKB-EC"/>
</dbReference>
<evidence type="ECO:0000256" key="10">
    <source>
        <dbReference type="SAM" id="SignalP"/>
    </source>
</evidence>
<organism evidence="12 13">
    <name type="scientific">Neocallimastix californiae</name>
    <dbReference type="NCBI Taxonomy" id="1754190"/>
    <lineage>
        <taxon>Eukaryota</taxon>
        <taxon>Fungi</taxon>
        <taxon>Fungi incertae sedis</taxon>
        <taxon>Chytridiomycota</taxon>
        <taxon>Chytridiomycota incertae sedis</taxon>
        <taxon>Neocallimastigomycetes</taxon>
        <taxon>Neocallimastigales</taxon>
        <taxon>Neocallimastigaceae</taxon>
        <taxon>Neocallimastix</taxon>
    </lineage>
</organism>
<evidence type="ECO:0000259" key="11">
    <source>
        <dbReference type="PROSITE" id="PS51760"/>
    </source>
</evidence>
<comment type="caution">
    <text evidence="12">The sequence shown here is derived from an EMBL/GenBank/DDBJ whole genome shotgun (WGS) entry which is preliminary data.</text>
</comment>
<dbReference type="PRINTS" id="PR00134">
    <property type="entry name" value="GLHYDRLASE10"/>
</dbReference>
<keyword evidence="8 9" id="KW-0624">Polysaccharide degradation</keyword>
<dbReference type="Pfam" id="PF00331">
    <property type="entry name" value="Glyco_hydro_10"/>
    <property type="match status" value="1"/>
</dbReference>
<gene>
    <name evidence="12" type="ORF">LY90DRAFT_703820</name>
</gene>
<dbReference type="PANTHER" id="PTHR31490:SF88">
    <property type="entry name" value="BETA-XYLANASE"/>
    <property type="match status" value="1"/>
</dbReference>
<dbReference type="Proteomes" id="UP000193920">
    <property type="component" value="Unassembled WGS sequence"/>
</dbReference>
<feature type="domain" description="GH10" evidence="11">
    <location>
        <begin position="16"/>
        <end position="329"/>
    </location>
</feature>
<dbReference type="STRING" id="1754190.A0A1Y2C6K4"/>
<keyword evidence="13" id="KW-1185">Reference proteome</keyword>
<dbReference type="EMBL" id="MCOG01000119">
    <property type="protein sequence ID" value="ORY42668.1"/>
    <property type="molecule type" value="Genomic_DNA"/>
</dbReference>
<evidence type="ECO:0000256" key="2">
    <source>
        <dbReference type="ARBA" id="ARBA00007495"/>
    </source>
</evidence>
<evidence type="ECO:0000256" key="8">
    <source>
        <dbReference type="ARBA" id="ARBA00023326"/>
    </source>
</evidence>
<reference evidence="12 13" key="1">
    <citation type="submission" date="2016-08" db="EMBL/GenBank/DDBJ databases">
        <title>A Parts List for Fungal Cellulosomes Revealed by Comparative Genomics.</title>
        <authorList>
            <consortium name="DOE Joint Genome Institute"/>
            <person name="Haitjema C.H."/>
            <person name="Gilmore S.P."/>
            <person name="Henske J.K."/>
            <person name="Solomon K.V."/>
            <person name="De Groot R."/>
            <person name="Kuo A."/>
            <person name="Mondo S.J."/>
            <person name="Salamov A.A."/>
            <person name="Labutti K."/>
            <person name="Zhao Z."/>
            <person name="Chiniquy J."/>
            <person name="Barry K."/>
            <person name="Brewer H.M."/>
            <person name="Purvine S.O."/>
            <person name="Wright A.T."/>
            <person name="Boxma B."/>
            <person name="Van Alen T."/>
            <person name="Hackstein J.H."/>
            <person name="Baker S.E."/>
            <person name="Grigoriev I.V."/>
            <person name="O'Malley M.A."/>
        </authorList>
    </citation>
    <scope>NUCLEOTIDE SEQUENCE [LARGE SCALE GENOMIC DNA]</scope>
    <source>
        <strain evidence="12 13">G1</strain>
    </source>
</reference>
<dbReference type="PANTHER" id="PTHR31490">
    <property type="entry name" value="GLYCOSYL HYDROLASE"/>
    <property type="match status" value="1"/>
</dbReference>
<keyword evidence="4 10" id="KW-0732">Signal</keyword>
<dbReference type="OrthoDB" id="3055998at2759"/>
<dbReference type="Gene3D" id="3.20.20.80">
    <property type="entry name" value="Glycosidases"/>
    <property type="match status" value="1"/>
</dbReference>
<evidence type="ECO:0000256" key="3">
    <source>
        <dbReference type="ARBA" id="ARBA00022651"/>
    </source>
</evidence>
<evidence type="ECO:0000313" key="12">
    <source>
        <dbReference type="EMBL" id="ORY42668.1"/>
    </source>
</evidence>
<sequence>MKFSSIATLIGSLALASAEVTLREAARDFMFGSSTDYYDFESLENEIIPNTYNTIVAENSCKLYGIQVEQGVYDFTNCDADYEKSVELGLKFRGHCLIWHSYQPDWFQNLKGDDLRNAIVDHITTVMNHYKGKIDIWDVVNEAVSDDATGEGITYRDSYLYKEVPDFIDLSFKTAREVDPSVKLFYNDYDTEGTEIHKGKTQSAYNLVKDLVERGVPIDGVGIQYHINTENYPKYEDVLELFNKYADLGLEVQITEMDIMCNNGGTEEEFALQAKLYEDALRACLNSKNCTGFLVWGVNDTHSWKSDGYPLLIDKEYKPKPAYNALIKVFNEHFEKADEVSAEEDALDENSAEEVVDAEIETVAEDSSEDEN</sequence>
<dbReference type="InterPro" id="IPR001000">
    <property type="entry name" value="GH10_dom"/>
</dbReference>
<dbReference type="SMART" id="SM00633">
    <property type="entry name" value="Glyco_10"/>
    <property type="match status" value="1"/>
</dbReference>
<dbReference type="InterPro" id="IPR017853">
    <property type="entry name" value="GH"/>
</dbReference>
<evidence type="ECO:0000256" key="5">
    <source>
        <dbReference type="ARBA" id="ARBA00022801"/>
    </source>
</evidence>
<feature type="signal peptide" evidence="10">
    <location>
        <begin position="1"/>
        <end position="18"/>
    </location>
</feature>
<evidence type="ECO:0000256" key="7">
    <source>
        <dbReference type="ARBA" id="ARBA00023295"/>
    </source>
</evidence>
<evidence type="ECO:0000313" key="13">
    <source>
        <dbReference type="Proteomes" id="UP000193920"/>
    </source>
</evidence>
<dbReference type="EC" id="3.2.1.8" evidence="9"/>
<dbReference type="PROSITE" id="PS51760">
    <property type="entry name" value="GH10_2"/>
    <property type="match status" value="1"/>
</dbReference>
<dbReference type="GO" id="GO:0045493">
    <property type="term" value="P:xylan catabolic process"/>
    <property type="evidence" value="ECO:0007669"/>
    <property type="project" value="UniProtKB-KW"/>
</dbReference>
<name>A0A1Y2C6K4_9FUNG</name>
<accession>A0A1Y2C6K4</accession>
<feature type="chain" id="PRO_5012056292" description="Beta-xylanase" evidence="10">
    <location>
        <begin position="19"/>
        <end position="372"/>
    </location>
</feature>
<keyword evidence="5 9" id="KW-0378">Hydrolase</keyword>
<evidence type="ECO:0000256" key="9">
    <source>
        <dbReference type="RuleBase" id="RU361174"/>
    </source>
</evidence>
<comment type="similarity">
    <text evidence="2 9">Belongs to the glycosyl hydrolase 10 (cellulase F) family.</text>
</comment>
<protein>
    <recommendedName>
        <fullName evidence="9">Beta-xylanase</fullName>
        <ecNumber evidence="9">3.2.1.8</ecNumber>
    </recommendedName>
</protein>
<dbReference type="AlphaFoldDB" id="A0A1Y2C6K4"/>
<dbReference type="InterPro" id="IPR044846">
    <property type="entry name" value="GH10"/>
</dbReference>
<evidence type="ECO:0000256" key="6">
    <source>
        <dbReference type="ARBA" id="ARBA00023277"/>
    </source>
</evidence>
<dbReference type="SUPFAM" id="SSF51445">
    <property type="entry name" value="(Trans)glycosidases"/>
    <property type="match status" value="1"/>
</dbReference>
<keyword evidence="6 9" id="KW-0119">Carbohydrate metabolism</keyword>
<proteinExistence type="inferred from homology"/>
<keyword evidence="7 9" id="KW-0326">Glycosidase</keyword>
<comment type="catalytic activity">
    <reaction evidence="1 9">
        <text>Endohydrolysis of (1-&gt;4)-beta-D-xylosidic linkages in xylans.</text>
        <dbReference type="EC" id="3.2.1.8"/>
    </reaction>
</comment>
<keyword evidence="3" id="KW-0858">Xylan degradation</keyword>
<evidence type="ECO:0000256" key="4">
    <source>
        <dbReference type="ARBA" id="ARBA00022729"/>
    </source>
</evidence>